<evidence type="ECO:0000256" key="3">
    <source>
        <dbReference type="ARBA" id="ARBA00012847"/>
    </source>
</evidence>
<feature type="binding site" evidence="11">
    <location>
        <position position="240"/>
    </location>
    <ligand>
        <name>NAD(+)</name>
        <dbReference type="ChEBI" id="CHEBI:57540"/>
    </ligand>
</feature>
<dbReference type="EC" id="1.5.1.7" evidence="3"/>
<dbReference type="UniPathway" id="UPA00033">
    <property type="reaction ID" value="UER00034"/>
</dbReference>
<dbReference type="SMART" id="SM01002">
    <property type="entry name" value="AlaDh_PNT_C"/>
    <property type="match status" value="1"/>
</dbReference>
<comment type="catalytic activity">
    <reaction evidence="9">
        <text>L-saccharopine + NAD(+) + H2O = L-lysine + 2-oxoglutarate + NADH + H(+)</text>
        <dbReference type="Rhea" id="RHEA:12440"/>
        <dbReference type="ChEBI" id="CHEBI:15377"/>
        <dbReference type="ChEBI" id="CHEBI:15378"/>
        <dbReference type="ChEBI" id="CHEBI:16810"/>
        <dbReference type="ChEBI" id="CHEBI:32551"/>
        <dbReference type="ChEBI" id="CHEBI:57540"/>
        <dbReference type="ChEBI" id="CHEBI:57945"/>
        <dbReference type="ChEBI" id="CHEBI:57951"/>
        <dbReference type="EC" id="1.5.1.7"/>
    </reaction>
</comment>
<feature type="active site" description="Proton donor" evidence="10">
    <location>
        <position position="90"/>
    </location>
</feature>
<sequence>MKFAIIKERIIPPDPRVVFSPSKLKEVTRRFSKAQFKIEASKDRTFPDEAYKREGFEVTADVSDCDVFIGIKEVPVEALIPNKTYMFFSHTIKKQAHNQRLLKAILDKNITLYDHETLVDRHGVRLIGFGKYAGIVGAYNAFRTWGLKFNCWDLLTAQHLNSTAALQEELGKLKLPSIKILVTGNGRVSKSVHIMLDAMGIKAVSVAEFLNGSFDEPVYCKVHVGDYNIHKSGKAFVNADFYKNPQDYKSNFMRFAQVADLLITGHFYSGGAPIFYTQADVKSPHFNIKVVADISCDVNGPLATTLRASNINNPIYGYDPETGSEVDYRKQNAIAVMAVSNLPCETPKDASRGFGEVFSQEIIPAFFNNDKDGILQRAKITEHGTLTPKFSYLQDYVDGNEPN</sequence>
<protein>
    <recommendedName>
        <fullName evidence="4">Saccharopine dehydrogenase [NAD(+), L-lysine-forming]</fullName>
        <ecNumber evidence="3">1.5.1.7</ecNumber>
    </recommendedName>
    <alternativeName>
        <fullName evidence="8">Lysine--2-oxoglutarate reductase</fullName>
    </alternativeName>
</protein>
<keyword evidence="11" id="KW-0520">NAD</keyword>
<evidence type="ECO:0000256" key="4">
    <source>
        <dbReference type="ARBA" id="ARBA00021221"/>
    </source>
</evidence>
<dbReference type="PIRSF" id="PIRSF018250">
    <property type="entry name" value="Saccharopine_DH_Lys"/>
    <property type="match status" value="1"/>
</dbReference>
<dbReference type="OrthoDB" id="1141481at2"/>
<keyword evidence="5" id="KW-0028">Amino-acid biosynthesis</keyword>
<gene>
    <name evidence="14" type="ORF">C1A40_10475</name>
</gene>
<dbReference type="PANTHER" id="PTHR11133">
    <property type="entry name" value="SACCHAROPINE DEHYDROGENASE"/>
    <property type="match status" value="1"/>
</dbReference>
<evidence type="ECO:0000256" key="2">
    <source>
        <dbReference type="ARBA" id="ARBA00011245"/>
    </source>
</evidence>
<dbReference type="EMBL" id="CP025938">
    <property type="protein sequence ID" value="AUS05859.1"/>
    <property type="molecule type" value="Genomic_DNA"/>
</dbReference>
<dbReference type="CDD" id="cd05199">
    <property type="entry name" value="SDH_like"/>
    <property type="match status" value="1"/>
</dbReference>
<comment type="subunit">
    <text evidence="2">Monomer.</text>
</comment>
<feature type="active site" description="Proton acceptor" evidence="10">
    <location>
        <position position="72"/>
    </location>
</feature>
<dbReference type="KEGG" id="taj:C1A40_10475"/>
<proteinExistence type="predicted"/>
<dbReference type="PANTHER" id="PTHR11133:SF22">
    <property type="entry name" value="ALPHA-AMINOADIPIC SEMIALDEHYDE SYNTHASE, MITOCHONDRIAL"/>
    <property type="match status" value="1"/>
</dbReference>
<feature type="domain" description="Alanine dehydrogenase/pyridine nucleotide transhydrogenase NAD(H)-binding" evidence="12">
    <location>
        <begin position="163"/>
        <end position="338"/>
    </location>
</feature>
<evidence type="ECO:0000256" key="8">
    <source>
        <dbReference type="ARBA" id="ARBA00033228"/>
    </source>
</evidence>
<evidence type="ECO:0000259" key="13">
    <source>
        <dbReference type="SMART" id="SM01003"/>
    </source>
</evidence>
<dbReference type="InterPro" id="IPR051168">
    <property type="entry name" value="AASS"/>
</dbReference>
<dbReference type="GO" id="GO:0019878">
    <property type="term" value="P:lysine biosynthetic process via aminoadipic acid"/>
    <property type="evidence" value="ECO:0007669"/>
    <property type="project" value="UniProtKB-UniPathway"/>
</dbReference>
<dbReference type="Pfam" id="PF05222">
    <property type="entry name" value="AlaDh_PNT_N"/>
    <property type="match status" value="1"/>
</dbReference>
<dbReference type="InterPro" id="IPR007698">
    <property type="entry name" value="AlaDH/PNT_NAD(H)-bd"/>
</dbReference>
<feature type="domain" description="Alanine dehydrogenase/pyridine nucleotide transhydrogenase N-terminal" evidence="13">
    <location>
        <begin position="4"/>
        <end position="136"/>
    </location>
</feature>
<dbReference type="GO" id="GO:0004754">
    <property type="term" value="F:saccharopine dehydrogenase (NAD+, L-lysine-forming) activity"/>
    <property type="evidence" value="ECO:0007669"/>
    <property type="project" value="UniProtKB-EC"/>
</dbReference>
<evidence type="ECO:0000256" key="1">
    <source>
        <dbReference type="ARBA" id="ARBA00004884"/>
    </source>
</evidence>
<dbReference type="Proteomes" id="UP000236592">
    <property type="component" value="Chromosome"/>
</dbReference>
<keyword evidence="15" id="KW-1185">Reference proteome</keyword>
<comment type="pathway">
    <text evidence="1">Amino-acid biosynthesis; L-lysine biosynthesis via AAA pathway; L-lysine from L-alpha-aminoadipate (fungal route): step 3/3.</text>
</comment>
<accession>A0A2I7SIZ8</accession>
<evidence type="ECO:0000256" key="11">
    <source>
        <dbReference type="PIRSR" id="PIRSR018250-3"/>
    </source>
</evidence>
<evidence type="ECO:0000259" key="12">
    <source>
        <dbReference type="SMART" id="SM01002"/>
    </source>
</evidence>
<evidence type="ECO:0000256" key="6">
    <source>
        <dbReference type="ARBA" id="ARBA00023002"/>
    </source>
</evidence>
<keyword evidence="6" id="KW-0560">Oxidoreductase</keyword>
<keyword evidence="7" id="KW-1015">Disulfide bond</keyword>
<dbReference type="InterPro" id="IPR007886">
    <property type="entry name" value="AlaDH/PNT_N"/>
</dbReference>
<dbReference type="Gene3D" id="3.40.50.720">
    <property type="entry name" value="NAD(P)-binding Rossmann-like Domain"/>
    <property type="match status" value="2"/>
</dbReference>
<evidence type="ECO:0000313" key="14">
    <source>
        <dbReference type="EMBL" id="AUS05859.1"/>
    </source>
</evidence>
<name>A0A2I7SIZ8_9FLAO</name>
<evidence type="ECO:0000256" key="9">
    <source>
        <dbReference type="ARBA" id="ARBA00047860"/>
    </source>
</evidence>
<dbReference type="RefSeq" id="WP_102995858.1">
    <property type="nucleotide sequence ID" value="NZ_CP025938.1"/>
</dbReference>
<dbReference type="AlphaFoldDB" id="A0A2I7SIZ8"/>
<evidence type="ECO:0000256" key="5">
    <source>
        <dbReference type="ARBA" id="ARBA00022605"/>
    </source>
</evidence>
<dbReference type="SUPFAM" id="SSF52283">
    <property type="entry name" value="Formate/glycerate dehydrogenase catalytic domain-like"/>
    <property type="match status" value="1"/>
</dbReference>
<reference evidence="15" key="1">
    <citation type="submission" date="2018-01" db="EMBL/GenBank/DDBJ databases">
        <title>Complete genome of Tamlana sp. UJ94.</title>
        <authorList>
            <person name="Jung J."/>
            <person name="Chung D."/>
            <person name="Bae S.S."/>
            <person name="Baek K."/>
        </authorList>
    </citation>
    <scope>NUCLEOTIDE SEQUENCE [LARGE SCALE GENOMIC DNA]</scope>
    <source>
        <strain evidence="15">UJ94</strain>
    </source>
</reference>
<organism evidence="14 15">
    <name type="scientific">Pseudotamlana carrageenivorans</name>
    <dbReference type="NCBI Taxonomy" id="2069432"/>
    <lineage>
        <taxon>Bacteria</taxon>
        <taxon>Pseudomonadati</taxon>
        <taxon>Bacteroidota</taxon>
        <taxon>Flavobacteriia</taxon>
        <taxon>Flavobacteriales</taxon>
        <taxon>Flavobacteriaceae</taxon>
        <taxon>Pseudotamlana</taxon>
    </lineage>
</organism>
<evidence type="ECO:0000256" key="7">
    <source>
        <dbReference type="ARBA" id="ARBA00023157"/>
    </source>
</evidence>
<dbReference type="SMART" id="SM01003">
    <property type="entry name" value="AlaDh_PNT_N"/>
    <property type="match status" value="1"/>
</dbReference>
<evidence type="ECO:0000313" key="15">
    <source>
        <dbReference type="Proteomes" id="UP000236592"/>
    </source>
</evidence>
<evidence type="ECO:0000256" key="10">
    <source>
        <dbReference type="PIRSR" id="PIRSR018250-1"/>
    </source>
</evidence>
<dbReference type="InterPro" id="IPR027281">
    <property type="entry name" value="Lys1"/>
</dbReference>